<evidence type="ECO:0000313" key="1">
    <source>
        <dbReference type="EMBL" id="GAG98266.1"/>
    </source>
</evidence>
<name>X1DPA6_9ZZZZ</name>
<reference evidence="1" key="1">
    <citation type="journal article" date="2014" name="Front. Microbiol.">
        <title>High frequency of phylogenetically diverse reductive dehalogenase-homologous genes in deep subseafloor sedimentary metagenomes.</title>
        <authorList>
            <person name="Kawai M."/>
            <person name="Futagami T."/>
            <person name="Toyoda A."/>
            <person name="Takaki Y."/>
            <person name="Nishi S."/>
            <person name="Hori S."/>
            <person name="Arai W."/>
            <person name="Tsubouchi T."/>
            <person name="Morono Y."/>
            <person name="Uchiyama I."/>
            <person name="Ito T."/>
            <person name="Fujiyama A."/>
            <person name="Inagaki F."/>
            <person name="Takami H."/>
        </authorList>
    </citation>
    <scope>NUCLEOTIDE SEQUENCE</scope>
    <source>
        <strain evidence="1">Expedition CK06-06</strain>
    </source>
</reference>
<accession>X1DPA6</accession>
<dbReference type="AlphaFoldDB" id="X1DPA6"/>
<protein>
    <submittedName>
        <fullName evidence="1">Uncharacterized protein</fullName>
    </submittedName>
</protein>
<comment type="caution">
    <text evidence="1">The sequence shown here is derived from an EMBL/GenBank/DDBJ whole genome shotgun (WGS) entry which is preliminary data.</text>
</comment>
<gene>
    <name evidence="1" type="ORF">S01H4_49285</name>
</gene>
<proteinExistence type="predicted"/>
<sequence>MGLKPVKVKIEQRGKENRFVEDVHYLSIQRQGVNVMIDVEPLTLVLAEDQKTRVQRYGSERTGVVLFVS</sequence>
<organism evidence="1">
    <name type="scientific">marine sediment metagenome</name>
    <dbReference type="NCBI Taxonomy" id="412755"/>
    <lineage>
        <taxon>unclassified sequences</taxon>
        <taxon>metagenomes</taxon>
        <taxon>ecological metagenomes</taxon>
    </lineage>
</organism>
<dbReference type="EMBL" id="BART01027868">
    <property type="protein sequence ID" value="GAG98266.1"/>
    <property type="molecule type" value="Genomic_DNA"/>
</dbReference>